<dbReference type="Proteomes" id="UP001454036">
    <property type="component" value="Unassembled WGS sequence"/>
</dbReference>
<accession>A0AAV3Q0Z2</accession>
<sequence>MARNEDEGPGSIQKVITGPFLSLRSLRVGSISPDDLRSSHRFPMTGNLRVPGGSLLSSSSFRFGTMILGKSKRDVSAIDLHYEVTPRTSFKKRNASLASDNTLLIAYHKVIIDV</sequence>
<evidence type="ECO:0000313" key="2">
    <source>
        <dbReference type="Proteomes" id="UP001454036"/>
    </source>
</evidence>
<evidence type="ECO:0000313" key="1">
    <source>
        <dbReference type="EMBL" id="GAA0157170.1"/>
    </source>
</evidence>
<keyword evidence="2" id="KW-1185">Reference proteome</keyword>
<organism evidence="1 2">
    <name type="scientific">Lithospermum erythrorhizon</name>
    <name type="common">Purple gromwell</name>
    <name type="synonym">Lithospermum officinale var. erythrorhizon</name>
    <dbReference type="NCBI Taxonomy" id="34254"/>
    <lineage>
        <taxon>Eukaryota</taxon>
        <taxon>Viridiplantae</taxon>
        <taxon>Streptophyta</taxon>
        <taxon>Embryophyta</taxon>
        <taxon>Tracheophyta</taxon>
        <taxon>Spermatophyta</taxon>
        <taxon>Magnoliopsida</taxon>
        <taxon>eudicotyledons</taxon>
        <taxon>Gunneridae</taxon>
        <taxon>Pentapetalae</taxon>
        <taxon>asterids</taxon>
        <taxon>lamiids</taxon>
        <taxon>Boraginales</taxon>
        <taxon>Boraginaceae</taxon>
        <taxon>Boraginoideae</taxon>
        <taxon>Lithospermeae</taxon>
        <taxon>Lithospermum</taxon>
    </lineage>
</organism>
<protein>
    <submittedName>
        <fullName evidence="1">Uncharacterized protein</fullName>
    </submittedName>
</protein>
<gene>
    <name evidence="1" type="ORF">LIER_14493</name>
</gene>
<comment type="caution">
    <text evidence="1">The sequence shown here is derived from an EMBL/GenBank/DDBJ whole genome shotgun (WGS) entry which is preliminary data.</text>
</comment>
<proteinExistence type="predicted"/>
<dbReference type="EMBL" id="BAABME010003042">
    <property type="protein sequence ID" value="GAA0157170.1"/>
    <property type="molecule type" value="Genomic_DNA"/>
</dbReference>
<name>A0AAV3Q0Z2_LITER</name>
<reference evidence="1 2" key="1">
    <citation type="submission" date="2024-01" db="EMBL/GenBank/DDBJ databases">
        <title>The complete chloroplast genome sequence of Lithospermum erythrorhizon: insights into the phylogenetic relationship among Boraginaceae species and the maternal lineages of purple gromwells.</title>
        <authorList>
            <person name="Okada T."/>
            <person name="Watanabe K."/>
        </authorList>
    </citation>
    <scope>NUCLEOTIDE SEQUENCE [LARGE SCALE GENOMIC DNA]</scope>
</reference>
<dbReference type="AlphaFoldDB" id="A0AAV3Q0Z2"/>